<evidence type="ECO:0000256" key="5">
    <source>
        <dbReference type="ARBA" id="ARBA00022801"/>
    </source>
</evidence>
<dbReference type="GO" id="GO:0005737">
    <property type="term" value="C:cytoplasm"/>
    <property type="evidence" value="ECO:0007669"/>
    <property type="project" value="TreeGrafter"/>
</dbReference>
<evidence type="ECO:0000256" key="1">
    <source>
        <dbReference type="ARBA" id="ARBA00001947"/>
    </source>
</evidence>
<dbReference type="GO" id="GO:0006145">
    <property type="term" value="P:purine nucleobase catabolic process"/>
    <property type="evidence" value="ECO:0007669"/>
    <property type="project" value="TreeGrafter"/>
</dbReference>
<reference evidence="9" key="1">
    <citation type="submission" date="2017-04" db="EMBL/GenBank/DDBJ databases">
        <authorList>
            <person name="Bumgarner R.E."/>
            <person name="Fredricks D.N."/>
            <person name="Srinivasan S."/>
        </authorList>
    </citation>
    <scope>NUCLEOTIDE SEQUENCE [LARGE SCALE GENOMIC DNA]</scope>
    <source>
        <strain evidence="9">KA00405</strain>
    </source>
</reference>
<evidence type="ECO:0000256" key="3">
    <source>
        <dbReference type="ARBA" id="ARBA00010286"/>
    </source>
</evidence>
<evidence type="ECO:0000256" key="6">
    <source>
        <dbReference type="ARBA" id="ARBA00022975"/>
    </source>
</evidence>
<dbReference type="GO" id="GO:0004038">
    <property type="term" value="F:allantoinase activity"/>
    <property type="evidence" value="ECO:0007669"/>
    <property type="project" value="TreeGrafter"/>
</dbReference>
<dbReference type="Pfam" id="PF12890">
    <property type="entry name" value="DHOase"/>
    <property type="match status" value="1"/>
</dbReference>
<sequence>MITWLENAVVCTKENELTSAQVLIVDDKIAAFYEGLSTAEAKAKRKELSETYSDLHIVQANGKLLSLGFIDPHVHLRDPGFTYKEDLITGTAAAAAGGYTRVLAMPNVNPVPNSPELIQTMRRRAKEQAKIKVDFYSPVTDDEKGLNLVDFAAQMKAGAVAFSDDGKGMQNPALCREAMRRLVAVGGLLAQHCEENSLLNKGYINDGDYARKHGHCGISDSVEEVMTARDLILAAETGCRYHLCHMSTAKCADLLYLAKTKWQADVSAEITPHHLLLSDDDLREDGNFKMNPPLRSAADVAAMVEAIDSGLVEIIATDHAPHALQEKNGGLATAAFGITGLETAFPLVYTELVRSGRLKLATVLKCFTAGPAKRFGYGDYTLASGATADLVLVDLNAKWTIRAADQLSKGKNTPFDGREVYGKVTDLWCDGKQILSNGKLS</sequence>
<dbReference type="GO" id="GO:0006221">
    <property type="term" value="P:pyrimidine nucleotide biosynthetic process"/>
    <property type="evidence" value="ECO:0007669"/>
    <property type="project" value="UniProtKB-KW"/>
</dbReference>
<keyword evidence="6" id="KW-0665">Pyrimidine biosynthesis</keyword>
<evidence type="ECO:0000313" key="9">
    <source>
        <dbReference type="Proteomes" id="UP000236394"/>
    </source>
</evidence>
<protein>
    <recommendedName>
        <fullName evidence="7">Dihydroorotase catalytic domain-containing protein</fullName>
    </recommendedName>
</protein>
<comment type="cofactor">
    <cofactor evidence="1">
        <name>Zn(2+)</name>
        <dbReference type="ChEBI" id="CHEBI:29105"/>
    </cofactor>
</comment>
<dbReference type="PROSITE" id="PS00483">
    <property type="entry name" value="DIHYDROOROTASE_2"/>
    <property type="match status" value="1"/>
</dbReference>
<dbReference type="Gene3D" id="2.30.40.10">
    <property type="entry name" value="Urease, subunit C, domain 1"/>
    <property type="match status" value="1"/>
</dbReference>
<dbReference type="EMBL" id="NBZD01000001">
    <property type="protein sequence ID" value="PNH19529.1"/>
    <property type="molecule type" value="Genomic_DNA"/>
</dbReference>
<dbReference type="GO" id="GO:0004151">
    <property type="term" value="F:dihydroorotase activity"/>
    <property type="evidence" value="ECO:0007669"/>
    <property type="project" value="InterPro"/>
</dbReference>
<evidence type="ECO:0000259" key="7">
    <source>
        <dbReference type="Pfam" id="PF12890"/>
    </source>
</evidence>
<dbReference type="InterPro" id="IPR004722">
    <property type="entry name" value="DHOase"/>
</dbReference>
<dbReference type="InterPro" id="IPR050138">
    <property type="entry name" value="DHOase/Allantoinase_Hydrolase"/>
</dbReference>
<name>A0A2J8B426_9FIRM</name>
<feature type="domain" description="Dihydroorotase catalytic" evidence="7">
    <location>
        <begin position="62"/>
        <end position="248"/>
    </location>
</feature>
<dbReference type="InterPro" id="IPR011059">
    <property type="entry name" value="Metal-dep_hydrolase_composite"/>
</dbReference>
<dbReference type="NCBIfam" id="TIGR00857">
    <property type="entry name" value="pyrC_multi"/>
    <property type="match status" value="1"/>
</dbReference>
<dbReference type="InterPro" id="IPR032466">
    <property type="entry name" value="Metal_Hydrolase"/>
</dbReference>
<dbReference type="PROSITE" id="PS00482">
    <property type="entry name" value="DIHYDROOROTASE_1"/>
    <property type="match status" value="1"/>
</dbReference>
<dbReference type="AlphaFoldDB" id="A0A2J8B426"/>
<dbReference type="PANTHER" id="PTHR43668">
    <property type="entry name" value="ALLANTOINASE"/>
    <property type="match status" value="1"/>
</dbReference>
<dbReference type="RefSeq" id="WP_102892216.1">
    <property type="nucleotide sequence ID" value="NZ_NBZD01000001.1"/>
</dbReference>
<dbReference type="GO" id="GO:0046872">
    <property type="term" value="F:metal ion binding"/>
    <property type="evidence" value="ECO:0007669"/>
    <property type="project" value="UniProtKB-KW"/>
</dbReference>
<dbReference type="SUPFAM" id="SSF51338">
    <property type="entry name" value="Composite domain of metallo-dependent hydrolases"/>
    <property type="match status" value="1"/>
</dbReference>
<comment type="similarity">
    <text evidence="3">Belongs to the metallo-dependent hydrolases superfamily. DHOase family. Class I DHOase subfamily.</text>
</comment>
<organism evidence="8 9">
    <name type="scientific">Mageeibacillus indolicus</name>
    <dbReference type="NCBI Taxonomy" id="884684"/>
    <lineage>
        <taxon>Bacteria</taxon>
        <taxon>Bacillati</taxon>
        <taxon>Bacillota</taxon>
        <taxon>Clostridia</taxon>
        <taxon>Eubacteriales</taxon>
        <taxon>Oscillospiraceae</taxon>
        <taxon>Mageeibacillus</taxon>
    </lineage>
</organism>
<evidence type="ECO:0000256" key="4">
    <source>
        <dbReference type="ARBA" id="ARBA00022723"/>
    </source>
</evidence>
<dbReference type="PANTHER" id="PTHR43668:SF2">
    <property type="entry name" value="ALLANTOINASE"/>
    <property type="match status" value="1"/>
</dbReference>
<dbReference type="CDD" id="cd01317">
    <property type="entry name" value="DHOase_IIa"/>
    <property type="match status" value="1"/>
</dbReference>
<comment type="caution">
    <text evidence="8">The sequence shown here is derived from an EMBL/GenBank/DDBJ whole genome shotgun (WGS) entry which is preliminary data.</text>
</comment>
<accession>A0A2J8B426</accession>
<comment type="function">
    <text evidence="2">Catalyzes the reversible cyclization of carbamoyl aspartate to dihydroorotate.</text>
</comment>
<keyword evidence="4" id="KW-0479">Metal-binding</keyword>
<proteinExistence type="inferred from homology"/>
<evidence type="ECO:0000313" key="8">
    <source>
        <dbReference type="EMBL" id="PNH19529.1"/>
    </source>
</evidence>
<dbReference type="Gene3D" id="3.20.20.140">
    <property type="entry name" value="Metal-dependent hydrolases"/>
    <property type="match status" value="1"/>
</dbReference>
<dbReference type="Proteomes" id="UP000236394">
    <property type="component" value="Unassembled WGS sequence"/>
</dbReference>
<keyword evidence="5" id="KW-0378">Hydrolase</keyword>
<dbReference type="InterPro" id="IPR002195">
    <property type="entry name" value="Dihydroorotase_CS"/>
</dbReference>
<evidence type="ECO:0000256" key="2">
    <source>
        <dbReference type="ARBA" id="ARBA00002368"/>
    </source>
</evidence>
<dbReference type="InterPro" id="IPR024403">
    <property type="entry name" value="DHOase_cat"/>
</dbReference>
<dbReference type="SUPFAM" id="SSF51556">
    <property type="entry name" value="Metallo-dependent hydrolases"/>
    <property type="match status" value="1"/>
</dbReference>
<gene>
    <name evidence="8" type="ORF">B7R76_01185</name>
</gene>